<keyword evidence="2" id="KW-1185">Reference proteome</keyword>
<keyword evidence="1" id="KW-0808">Transferase</keyword>
<accession>A0A5B6X4D2</accession>
<protein>
    <submittedName>
        <fullName evidence="1">Reverse transcriptase</fullName>
    </submittedName>
</protein>
<sequence>MQCFILPVSLCRELETILCKFWWLNLKTKKGIHWCKWSTLCVPKAPVGKIGMKTNLRIRFFTCTSIESKILSPRGFYECELGSYPCFTWWIILGARNILEQGTRWKIGNGQMVNIWNDAWLSSPREGRVKIQHIDIIYTSVANLINKERIT</sequence>
<name>A0A5B6X4D2_9ROSI</name>
<dbReference type="EMBL" id="SMMG02000001">
    <property type="protein sequence ID" value="KAA3488698.1"/>
    <property type="molecule type" value="Genomic_DNA"/>
</dbReference>
<dbReference type="OrthoDB" id="1435764at2759"/>
<dbReference type="AlphaFoldDB" id="A0A5B6X4D2"/>
<evidence type="ECO:0000313" key="1">
    <source>
        <dbReference type="EMBL" id="KAA3488698.1"/>
    </source>
</evidence>
<keyword evidence="1" id="KW-0695">RNA-directed DNA polymerase</keyword>
<gene>
    <name evidence="1" type="ORF">EPI10_032420</name>
</gene>
<evidence type="ECO:0000313" key="2">
    <source>
        <dbReference type="Proteomes" id="UP000325315"/>
    </source>
</evidence>
<proteinExistence type="predicted"/>
<reference evidence="1" key="1">
    <citation type="submission" date="2019-08" db="EMBL/GenBank/DDBJ databases">
        <authorList>
            <person name="Liu F."/>
        </authorList>
    </citation>
    <scope>NUCLEOTIDE SEQUENCE [LARGE SCALE GENOMIC DNA]</scope>
    <source>
        <strain evidence="1">PA1801</strain>
        <tissue evidence="1">Leaf</tissue>
    </source>
</reference>
<keyword evidence="1" id="KW-0548">Nucleotidyltransferase</keyword>
<organism evidence="1 2">
    <name type="scientific">Gossypium australe</name>
    <dbReference type="NCBI Taxonomy" id="47621"/>
    <lineage>
        <taxon>Eukaryota</taxon>
        <taxon>Viridiplantae</taxon>
        <taxon>Streptophyta</taxon>
        <taxon>Embryophyta</taxon>
        <taxon>Tracheophyta</taxon>
        <taxon>Spermatophyta</taxon>
        <taxon>Magnoliopsida</taxon>
        <taxon>eudicotyledons</taxon>
        <taxon>Gunneridae</taxon>
        <taxon>Pentapetalae</taxon>
        <taxon>rosids</taxon>
        <taxon>malvids</taxon>
        <taxon>Malvales</taxon>
        <taxon>Malvaceae</taxon>
        <taxon>Malvoideae</taxon>
        <taxon>Gossypium</taxon>
    </lineage>
</organism>
<comment type="caution">
    <text evidence="1">The sequence shown here is derived from an EMBL/GenBank/DDBJ whole genome shotgun (WGS) entry which is preliminary data.</text>
</comment>
<dbReference type="Proteomes" id="UP000325315">
    <property type="component" value="Unassembled WGS sequence"/>
</dbReference>
<dbReference type="GO" id="GO:0003964">
    <property type="term" value="F:RNA-directed DNA polymerase activity"/>
    <property type="evidence" value="ECO:0007669"/>
    <property type="project" value="UniProtKB-KW"/>
</dbReference>